<feature type="domain" description="DUF1707" evidence="2">
    <location>
        <begin position="121"/>
        <end position="171"/>
    </location>
</feature>
<dbReference type="AlphaFoldDB" id="A0A2T8F5X4"/>
<dbReference type="Pfam" id="PF08044">
    <property type="entry name" value="DUF1707"/>
    <property type="match status" value="1"/>
</dbReference>
<feature type="transmembrane region" description="Helical" evidence="1">
    <location>
        <begin position="186"/>
        <end position="205"/>
    </location>
</feature>
<evidence type="ECO:0000259" key="2">
    <source>
        <dbReference type="Pfam" id="PF08044"/>
    </source>
</evidence>
<keyword evidence="1" id="KW-1133">Transmembrane helix</keyword>
<keyword evidence="4" id="KW-1185">Reference proteome</keyword>
<protein>
    <recommendedName>
        <fullName evidence="2">DUF1707 domain-containing protein</fullName>
    </recommendedName>
</protein>
<reference evidence="3 4" key="1">
    <citation type="submission" date="2018-04" db="EMBL/GenBank/DDBJ databases">
        <title>Genome of Nocardioides gansuensis WSJ-1.</title>
        <authorList>
            <person name="Wu S."/>
            <person name="Wang G."/>
        </authorList>
    </citation>
    <scope>NUCLEOTIDE SEQUENCE [LARGE SCALE GENOMIC DNA]</scope>
    <source>
        <strain evidence="3 4">WSJ-1</strain>
    </source>
</reference>
<proteinExistence type="predicted"/>
<comment type="caution">
    <text evidence="3">The sequence shown here is derived from an EMBL/GenBank/DDBJ whole genome shotgun (WGS) entry which is preliminary data.</text>
</comment>
<sequence length="253" mass="26785">MLSALTTGADSVVELHVALQVSQAAVLEALETLMAAGLVVRTGDDPLAGYRLTPAGSDGAGGRSAPVTVFGSNATFSFTVQSTRDEPQPDLAQLGDMVGKAWKATRVSRELERAEREKGLLVGDVERESALSMLAQAFGEGRLDQAEHDRRLDLALHAETRGELDRAVEGLHLPTAASTGTPARSAIWFLVALALPVLVVGLLVLTADGFSASQKALAGLALLGVPALLAATWLVTRPEEDRRRHWRGPRRNG</sequence>
<feature type="transmembrane region" description="Helical" evidence="1">
    <location>
        <begin position="217"/>
        <end position="236"/>
    </location>
</feature>
<dbReference type="InterPro" id="IPR036390">
    <property type="entry name" value="WH_DNA-bd_sf"/>
</dbReference>
<dbReference type="CDD" id="cd00090">
    <property type="entry name" value="HTH_ARSR"/>
    <property type="match status" value="1"/>
</dbReference>
<keyword evidence="1" id="KW-0472">Membrane</keyword>
<dbReference type="SUPFAM" id="SSF46785">
    <property type="entry name" value="Winged helix' DNA-binding domain"/>
    <property type="match status" value="1"/>
</dbReference>
<dbReference type="Proteomes" id="UP000246018">
    <property type="component" value="Unassembled WGS sequence"/>
</dbReference>
<accession>A0A2T8F5X4</accession>
<evidence type="ECO:0000313" key="4">
    <source>
        <dbReference type="Proteomes" id="UP000246018"/>
    </source>
</evidence>
<keyword evidence="1" id="KW-0812">Transmembrane</keyword>
<name>A0A2T8F5X4_9ACTN</name>
<evidence type="ECO:0000256" key="1">
    <source>
        <dbReference type="SAM" id="Phobius"/>
    </source>
</evidence>
<dbReference type="InterPro" id="IPR011991">
    <property type="entry name" value="ArsR-like_HTH"/>
</dbReference>
<gene>
    <name evidence="3" type="ORF">DDE18_20045</name>
</gene>
<organism evidence="3 4">
    <name type="scientific">Nocardioides gansuensis</name>
    <dbReference type="NCBI Taxonomy" id="2138300"/>
    <lineage>
        <taxon>Bacteria</taxon>
        <taxon>Bacillati</taxon>
        <taxon>Actinomycetota</taxon>
        <taxon>Actinomycetes</taxon>
        <taxon>Propionibacteriales</taxon>
        <taxon>Nocardioidaceae</taxon>
        <taxon>Nocardioides</taxon>
    </lineage>
</organism>
<evidence type="ECO:0000313" key="3">
    <source>
        <dbReference type="EMBL" id="PVG81103.1"/>
    </source>
</evidence>
<dbReference type="InterPro" id="IPR012551">
    <property type="entry name" value="DUF1707_SHOCT-like"/>
</dbReference>
<dbReference type="EMBL" id="QDGZ01000010">
    <property type="protein sequence ID" value="PVG81103.1"/>
    <property type="molecule type" value="Genomic_DNA"/>
</dbReference>